<gene>
    <name evidence="1" type="ORF">CRECT_0934</name>
</gene>
<evidence type="ECO:0000313" key="1">
    <source>
        <dbReference type="EMBL" id="QCD46605.1"/>
    </source>
</evidence>
<name>A0A6G5QLL8_CAMRE</name>
<evidence type="ECO:0000313" key="2">
    <source>
        <dbReference type="Proteomes" id="UP000502377"/>
    </source>
</evidence>
<dbReference type="KEGG" id="crx:CRECT_0934"/>
<dbReference type="EMBL" id="CP012543">
    <property type="protein sequence ID" value="QCD46605.1"/>
    <property type="molecule type" value="Genomic_DNA"/>
</dbReference>
<protein>
    <submittedName>
        <fullName evidence="1">Uncharacterized protein</fullName>
    </submittedName>
</protein>
<dbReference type="AlphaFoldDB" id="A0A6G5QLL8"/>
<proteinExistence type="predicted"/>
<reference evidence="1 2" key="1">
    <citation type="submission" date="2016-07" db="EMBL/GenBank/DDBJ databases">
        <title>Comparative genomics of the Campylobacter concisus group.</title>
        <authorList>
            <person name="Miller W.G."/>
            <person name="Yee E."/>
            <person name="Chapman M.H."/>
            <person name="Huynh S."/>
            <person name="Bono J.L."/>
            <person name="On S.L.W."/>
            <person name="StLeger J."/>
            <person name="Foster G."/>
            <person name="Parker C.T."/>
        </authorList>
    </citation>
    <scope>NUCLEOTIDE SEQUENCE [LARGE SCALE GENOMIC DNA]</scope>
    <source>
        <strain evidence="1 2">ATCC 33238</strain>
    </source>
</reference>
<dbReference type="Proteomes" id="UP000502377">
    <property type="component" value="Chromosome"/>
</dbReference>
<organism evidence="1 2">
    <name type="scientific">Campylobacter rectus</name>
    <name type="common">Wolinella recta</name>
    <dbReference type="NCBI Taxonomy" id="203"/>
    <lineage>
        <taxon>Bacteria</taxon>
        <taxon>Pseudomonadati</taxon>
        <taxon>Campylobacterota</taxon>
        <taxon>Epsilonproteobacteria</taxon>
        <taxon>Campylobacterales</taxon>
        <taxon>Campylobacteraceae</taxon>
        <taxon>Campylobacter</taxon>
    </lineage>
</organism>
<accession>A0A6G5QLL8</accession>
<sequence>MNYALSLLHALRSQLLGKRLRAKRSKNLFQNQHRDAASEVFIKALSRQAAAKFKGEVFLRWI</sequence>